<dbReference type="InterPro" id="IPR019324">
    <property type="entry name" value="MPP6"/>
</dbReference>
<keyword evidence="4" id="KW-1185">Reference proteome</keyword>
<reference evidence="2" key="1">
    <citation type="journal article" date="2016" name="Nat. Genet.">
        <title>A high-quality carrot genome assembly provides new insights into carotenoid accumulation and asterid genome evolution.</title>
        <authorList>
            <person name="Iorizzo M."/>
            <person name="Ellison S."/>
            <person name="Senalik D."/>
            <person name="Zeng P."/>
            <person name="Satapoomin P."/>
            <person name="Huang J."/>
            <person name="Bowman M."/>
            <person name="Iovene M."/>
            <person name="Sanseverino W."/>
            <person name="Cavagnaro P."/>
            <person name="Yildiz M."/>
            <person name="Macko-Podgorni A."/>
            <person name="Moranska E."/>
            <person name="Grzebelus E."/>
            <person name="Grzebelus D."/>
            <person name="Ashrafi H."/>
            <person name="Zheng Z."/>
            <person name="Cheng S."/>
            <person name="Spooner D."/>
            <person name="Van Deynze A."/>
            <person name="Simon P."/>
        </authorList>
    </citation>
    <scope>NUCLEOTIDE SEQUENCE [LARGE SCALE GENOMIC DNA]</scope>
    <source>
        <tissue evidence="2">Leaf</tissue>
    </source>
</reference>
<feature type="compositionally biased region" description="Polar residues" evidence="1">
    <location>
        <begin position="141"/>
        <end position="156"/>
    </location>
</feature>
<evidence type="ECO:0000313" key="2">
    <source>
        <dbReference type="EMBL" id="KZN05124.1"/>
    </source>
</evidence>
<gene>
    <name evidence="2" type="ORF">DCAR_005961</name>
    <name evidence="3" type="ORF">DCAR_0206698</name>
</gene>
<dbReference type="STRING" id="79200.A0A166DDD4"/>
<proteinExistence type="predicted"/>
<dbReference type="OrthoDB" id="2019850at2759"/>
<dbReference type="EMBL" id="CP093344">
    <property type="protein sequence ID" value="WOG87473.1"/>
    <property type="molecule type" value="Genomic_DNA"/>
</dbReference>
<dbReference type="Proteomes" id="UP000077755">
    <property type="component" value="Chromosome 2"/>
</dbReference>
<dbReference type="EMBL" id="LNRQ01000002">
    <property type="protein sequence ID" value="KZN05124.1"/>
    <property type="molecule type" value="Genomic_DNA"/>
</dbReference>
<accession>A0A166DDD4</accession>
<dbReference type="OMA" id="CMVIMEG"/>
<dbReference type="Gramene" id="KZN05124">
    <property type="protein sequence ID" value="KZN05124"/>
    <property type="gene ID" value="DCAR_005961"/>
</dbReference>
<evidence type="ECO:0008006" key="5">
    <source>
        <dbReference type="Google" id="ProtNLM"/>
    </source>
</evidence>
<feature type="compositionally biased region" description="Basic and acidic residues" evidence="1">
    <location>
        <begin position="116"/>
        <end position="136"/>
    </location>
</feature>
<evidence type="ECO:0000313" key="3">
    <source>
        <dbReference type="EMBL" id="WOG87473.1"/>
    </source>
</evidence>
<name>A0A166DDD4_DAUCS</name>
<dbReference type="AlphaFoldDB" id="A0A166DDD4"/>
<protein>
    <recommendedName>
        <fullName evidence="5">M-phase phosphoprotein 6</fullName>
    </recommendedName>
</protein>
<feature type="region of interest" description="Disordered" evidence="1">
    <location>
        <begin position="56"/>
        <end position="187"/>
    </location>
</feature>
<dbReference type="KEGG" id="dcr:108206717"/>
<reference evidence="3" key="2">
    <citation type="submission" date="2022-03" db="EMBL/GenBank/DDBJ databases">
        <title>Draft title - Genomic analysis of global carrot germplasm unveils the trajectory of domestication and the origin of high carotenoid orange carrot.</title>
        <authorList>
            <person name="Iorizzo M."/>
            <person name="Ellison S."/>
            <person name="Senalik D."/>
            <person name="Macko-Podgorni A."/>
            <person name="Grzebelus D."/>
            <person name="Bostan H."/>
            <person name="Rolling W."/>
            <person name="Curaba J."/>
            <person name="Simon P."/>
        </authorList>
    </citation>
    <scope>NUCLEOTIDE SEQUENCE</scope>
    <source>
        <tissue evidence="3">Leaf</tissue>
    </source>
</reference>
<organism evidence="2">
    <name type="scientific">Daucus carota subsp. sativus</name>
    <name type="common">Carrot</name>
    <dbReference type="NCBI Taxonomy" id="79200"/>
    <lineage>
        <taxon>Eukaryota</taxon>
        <taxon>Viridiplantae</taxon>
        <taxon>Streptophyta</taxon>
        <taxon>Embryophyta</taxon>
        <taxon>Tracheophyta</taxon>
        <taxon>Spermatophyta</taxon>
        <taxon>Magnoliopsida</taxon>
        <taxon>eudicotyledons</taxon>
        <taxon>Gunneridae</taxon>
        <taxon>Pentapetalae</taxon>
        <taxon>asterids</taxon>
        <taxon>campanulids</taxon>
        <taxon>Apiales</taxon>
        <taxon>Apiaceae</taxon>
        <taxon>Apioideae</taxon>
        <taxon>Scandiceae</taxon>
        <taxon>Daucinae</taxon>
        <taxon>Daucus</taxon>
        <taxon>Daucus sect. Daucus</taxon>
    </lineage>
</organism>
<dbReference type="PANTHER" id="PTHR13582">
    <property type="entry name" value="M-PHASE PHOSPHOPROTEIN 6"/>
    <property type="match status" value="1"/>
</dbReference>
<dbReference type="PANTHER" id="PTHR13582:SF0">
    <property type="entry name" value="M-PHASE PHOSPHOPROTEIN 6"/>
    <property type="match status" value="1"/>
</dbReference>
<evidence type="ECO:0000256" key="1">
    <source>
        <dbReference type="SAM" id="MobiDB-lite"/>
    </source>
</evidence>
<dbReference type="GO" id="GO:0000460">
    <property type="term" value="P:maturation of 5.8S rRNA"/>
    <property type="evidence" value="ECO:0007669"/>
    <property type="project" value="TreeGrafter"/>
</dbReference>
<sequence length="187" mass="20622">MAKREMSSTLKNLKFMQRATKREEISKKVEEEVGVVPDGNFPVSNIPRKCVVIMEGDPQPGATRGRMSFLSFNPSVDKLNGESANTYQPEGSSTNSGNQGGGISSRENEFDWDGSESLKMDRNDSDANEDLKRKYIEATPGASNPNTSPQKSQGGQAPTPRGRNSNKKQKHGKLDWNVLRPPKPQNK</sequence>
<dbReference type="Pfam" id="PF10175">
    <property type="entry name" value="MPP6"/>
    <property type="match status" value="1"/>
</dbReference>
<evidence type="ECO:0000313" key="4">
    <source>
        <dbReference type="Proteomes" id="UP000077755"/>
    </source>
</evidence>